<feature type="transmembrane region" description="Helical" evidence="1">
    <location>
        <begin position="156"/>
        <end position="176"/>
    </location>
</feature>
<dbReference type="Gene3D" id="1.10.287.1260">
    <property type="match status" value="1"/>
</dbReference>
<dbReference type="AlphaFoldDB" id="A0A930Y0Y4"/>
<feature type="transmembrane region" description="Helical" evidence="1">
    <location>
        <begin position="117"/>
        <end position="136"/>
    </location>
</feature>
<keyword evidence="3" id="KW-1185">Reference proteome</keyword>
<dbReference type="Proteomes" id="UP000604381">
    <property type="component" value="Unassembled WGS sequence"/>
</dbReference>
<gene>
    <name evidence="2" type="ORF">ISN26_01640</name>
</gene>
<dbReference type="Pfam" id="PF05552">
    <property type="entry name" value="MS_channel_1st_1"/>
    <property type="match status" value="2"/>
</dbReference>
<organism evidence="2 3">
    <name type="scientific">Candidatus Amphirhobacter heronislandensis</name>
    <dbReference type="NCBI Taxonomy" id="1732024"/>
    <lineage>
        <taxon>Bacteria</taxon>
        <taxon>Pseudomonadati</taxon>
        <taxon>Pseudomonadota</taxon>
        <taxon>Gammaproteobacteria</taxon>
        <taxon>Candidatus Tethybacterales</taxon>
        <taxon>Candidatus Tethybacteraceae</taxon>
        <taxon>Candidatus Amphirhobacter</taxon>
    </lineage>
</organism>
<feature type="transmembrane region" description="Helical" evidence="1">
    <location>
        <begin position="29"/>
        <end position="50"/>
    </location>
</feature>
<dbReference type="InterPro" id="IPR008910">
    <property type="entry name" value="MSC_TM_helix"/>
</dbReference>
<accession>A0A930Y0Y4</accession>
<keyword evidence="1" id="KW-0472">Membrane</keyword>
<reference evidence="2" key="1">
    <citation type="submission" date="2020-10" db="EMBL/GenBank/DDBJ databases">
        <title>An improved Amphimedon queenslandica hologenome assembly reveals how three proteobacterial symbionts can extend the metabolic phenotypic of their marine sponge host.</title>
        <authorList>
            <person name="Degnan B."/>
            <person name="Degnan S."/>
            <person name="Xiang X."/>
        </authorList>
    </citation>
    <scope>NUCLEOTIDE SEQUENCE</scope>
    <source>
        <strain evidence="2">AqS2</strain>
    </source>
</reference>
<evidence type="ECO:0000256" key="1">
    <source>
        <dbReference type="SAM" id="Phobius"/>
    </source>
</evidence>
<comment type="caution">
    <text evidence="2">The sequence shown here is derived from an EMBL/GenBank/DDBJ whole genome shotgun (WGS) entry which is preliminary data.</text>
</comment>
<keyword evidence="1" id="KW-1133">Transmembrane helix</keyword>
<sequence length="234" mass="25874">MDQQAEITSIILSSFAAFWETVLGFLPKVIATFLILVVGILLAKAARIVVSRLLQLFRFDQLVEKTGLESYIIGSDYNIRFSGLISGTIYWLIILMMITSIAELLGLQVISDLFEKVVLYLPNIILAMVILIIGTIFSRIVNRYVFNNLKELSMDFALKVALVAEVVVQVFVWFLALEQLQVNTILLLVLFSCLMGAAALAAALAFGLAGKDLAAEILVRSRRGIESGIEEGRK</sequence>
<evidence type="ECO:0000313" key="3">
    <source>
        <dbReference type="Proteomes" id="UP000604381"/>
    </source>
</evidence>
<feature type="transmembrane region" description="Helical" evidence="1">
    <location>
        <begin position="182"/>
        <end position="210"/>
    </location>
</feature>
<feature type="transmembrane region" description="Helical" evidence="1">
    <location>
        <begin position="89"/>
        <end position="111"/>
    </location>
</feature>
<evidence type="ECO:0000313" key="2">
    <source>
        <dbReference type="EMBL" id="MBF2734785.1"/>
    </source>
</evidence>
<dbReference type="EMBL" id="JADHEI010000028">
    <property type="protein sequence ID" value="MBF2734785.1"/>
    <property type="molecule type" value="Genomic_DNA"/>
</dbReference>
<protein>
    <submittedName>
        <fullName evidence="2">Uncharacterized protein</fullName>
    </submittedName>
</protein>
<name>A0A930Y0Y4_9GAMM</name>
<proteinExistence type="predicted"/>
<keyword evidence="1" id="KW-0812">Transmembrane</keyword>